<name>A0AA39I0N9_9BILA</name>
<feature type="transmembrane region" description="Helical" evidence="14">
    <location>
        <begin position="21"/>
        <end position="45"/>
    </location>
</feature>
<dbReference type="SUPFAM" id="SSF48097">
    <property type="entry name" value="Regulator of G-protein signaling, RGS"/>
    <property type="match status" value="1"/>
</dbReference>
<dbReference type="GO" id="GO:0070037">
    <property type="term" value="F:rRNA (pseudouridine) methyltransferase activity"/>
    <property type="evidence" value="ECO:0007669"/>
    <property type="project" value="InterPro"/>
</dbReference>
<evidence type="ECO:0000256" key="5">
    <source>
        <dbReference type="ARBA" id="ARBA00022603"/>
    </source>
</evidence>
<sequence length="684" mass="77361">MGYYHRDVSAHTTEEVQIMGMRLAVAVVVFVLLPLIISIVISVVASVCCCNSNTSSYISRPAFFEQQQGPIICPPPMRASPEREQRRTESEYTWRGTEDDLPLTEHDVLLYQCVILYLGCVDVAYEFVHTRVLDKAIQHLHDVDSLARTVIIQVYQRHTLIRNSSNKVCILLPNESIRICLCSPKTPLSAGLIVTRSDGSRECFVFGVDRQLLPHESHEHQRYVKTFGLKCYTSSSSIWRDSLCPAFPTSPARLMHYLNDAKTYLMHTRSRGMNDGCGEFLSSVKTQIANFCTPKKLKNSALARPAREFLLVENPNFCNCRRKVSSSTSAPETGSEIIEISTFTSTTKSTSSLQSSFFADSLRSTEILSSFHKFLEEQHCAENLNFYTAVEEFKKIEPANQQKLVSCAQRIYERHLAANSPETVNVDSYVVKEIREDLACGRVFANVFNEAQAQVEDRIMSEGPRSKRLKLDAEKKRKLIVILENCSLESAKIGGDYVILSSDKHQSFLKKMKKDPTDYRPDILHQCLLMLLDSPLNRAGLLQIYFRTNKNVLVEVSPQCRIPRTFDRFCGLMVQLLSQMTIRAADTSQKLLRVIKNPITQHLPVGCVKYLMSFAAEEIVHPRDLAKQRLDNEEPIVIVIGGIARGKITTDYTERDLKINNYPLSAALTCAKVTSGFEEAWEIV</sequence>
<dbReference type="Gene3D" id="1.10.167.10">
    <property type="entry name" value="Regulator of G-protein Signalling 4, domain 2"/>
    <property type="match status" value="1"/>
</dbReference>
<accession>A0AA39I0N9</accession>
<dbReference type="PROSITE" id="PS50132">
    <property type="entry name" value="RGS"/>
    <property type="match status" value="1"/>
</dbReference>
<evidence type="ECO:0000256" key="6">
    <source>
        <dbReference type="ARBA" id="ARBA00022679"/>
    </source>
</evidence>
<keyword evidence="8" id="KW-0699">rRNA-binding</keyword>
<dbReference type="InterPro" id="IPR036305">
    <property type="entry name" value="RGS_sf"/>
</dbReference>
<keyword evidence="14" id="KW-0472">Membrane</keyword>
<evidence type="ECO:0000313" key="17">
    <source>
        <dbReference type="Proteomes" id="UP001175271"/>
    </source>
</evidence>
<keyword evidence="14" id="KW-0812">Transmembrane</keyword>
<dbReference type="Gene3D" id="3.40.1280.10">
    <property type="match status" value="1"/>
</dbReference>
<gene>
    <name evidence="16" type="ORF">QR680_011623</name>
</gene>
<keyword evidence="10" id="KW-0539">Nucleus</keyword>
<feature type="domain" description="RGS" evidence="15">
    <location>
        <begin position="371"/>
        <end position="462"/>
    </location>
</feature>
<evidence type="ECO:0000256" key="14">
    <source>
        <dbReference type="SAM" id="Phobius"/>
    </source>
</evidence>
<evidence type="ECO:0000256" key="11">
    <source>
        <dbReference type="ARBA" id="ARBA00050871"/>
    </source>
</evidence>
<reference evidence="16" key="1">
    <citation type="submission" date="2023-06" db="EMBL/GenBank/DDBJ databases">
        <title>Genomic analysis of the entomopathogenic nematode Steinernema hermaphroditum.</title>
        <authorList>
            <person name="Schwarz E.M."/>
            <person name="Heppert J.K."/>
            <person name="Baniya A."/>
            <person name="Schwartz H.T."/>
            <person name="Tan C.-H."/>
            <person name="Antoshechkin I."/>
            <person name="Sternberg P.W."/>
            <person name="Goodrich-Blair H."/>
            <person name="Dillman A.R."/>
        </authorList>
    </citation>
    <scope>NUCLEOTIDE SEQUENCE</scope>
    <source>
        <strain evidence="16">PS9179</strain>
        <tissue evidence="16">Whole animal</tissue>
    </source>
</reference>
<evidence type="ECO:0000256" key="7">
    <source>
        <dbReference type="ARBA" id="ARBA00022691"/>
    </source>
</evidence>
<dbReference type="Proteomes" id="UP001175271">
    <property type="component" value="Unassembled WGS sequence"/>
</dbReference>
<dbReference type="AlphaFoldDB" id="A0AA39I0N9"/>
<proteinExistence type="inferred from homology"/>
<keyword evidence="17" id="KW-1185">Reference proteome</keyword>
<comment type="function">
    <text evidence="12">S-adenosyl-L-methionine-dependent pseudouridine N(1)-methyltransferase that methylates a pseudouridine in 18S rRNA. Involved the biosynthesis of the hypermodified N1-methyl-N3-(3-amino-3-carboxypropyl) pseudouridine (m1acp3-Psi) conserved in eukaryotic 18S rRNA. Also has an essential role in 40S ribosomal subunit biogenesis independent on its methyltransferase activity, facilitating the incorporation of ribosomal protein S19 during the formation of pre-ribosomes.</text>
</comment>
<comment type="similarity">
    <text evidence="2">Belongs to the class IV-like SAM-binding methyltransferase superfamily. RNA methyltransferase NEP1 family.</text>
</comment>
<keyword evidence="6" id="KW-0808">Transferase</keyword>
<comment type="subcellular location">
    <subcellularLocation>
        <location evidence="1">Nucleus</location>
        <location evidence="1">Nucleolus</location>
    </subcellularLocation>
</comment>
<dbReference type="PANTHER" id="PTHR12636">
    <property type="entry name" value="NEP1/MRA1"/>
    <property type="match status" value="1"/>
</dbReference>
<dbReference type="InterPro" id="IPR016137">
    <property type="entry name" value="RGS"/>
</dbReference>
<dbReference type="CDD" id="cd18088">
    <property type="entry name" value="Nep1-like"/>
    <property type="match status" value="1"/>
</dbReference>
<dbReference type="InterPro" id="IPR044926">
    <property type="entry name" value="RGS_subdomain_2"/>
</dbReference>
<dbReference type="GO" id="GO:0019843">
    <property type="term" value="F:rRNA binding"/>
    <property type="evidence" value="ECO:0007669"/>
    <property type="project" value="UniProtKB-KW"/>
</dbReference>
<evidence type="ECO:0000259" key="15">
    <source>
        <dbReference type="PROSITE" id="PS50132"/>
    </source>
</evidence>
<dbReference type="GO" id="GO:0032040">
    <property type="term" value="C:small-subunit processome"/>
    <property type="evidence" value="ECO:0007669"/>
    <property type="project" value="TreeGrafter"/>
</dbReference>
<evidence type="ECO:0000256" key="4">
    <source>
        <dbReference type="ARBA" id="ARBA00022552"/>
    </source>
</evidence>
<evidence type="ECO:0000256" key="9">
    <source>
        <dbReference type="ARBA" id="ARBA00022884"/>
    </source>
</evidence>
<keyword evidence="3" id="KW-0690">Ribosome biogenesis</keyword>
<evidence type="ECO:0000256" key="13">
    <source>
        <dbReference type="ARBA" id="ARBA00081469"/>
    </source>
</evidence>
<evidence type="ECO:0000256" key="8">
    <source>
        <dbReference type="ARBA" id="ARBA00022730"/>
    </source>
</evidence>
<keyword evidence="4" id="KW-0698">rRNA processing</keyword>
<dbReference type="SMART" id="SM00315">
    <property type="entry name" value="RGS"/>
    <property type="match status" value="1"/>
</dbReference>
<dbReference type="InterPro" id="IPR029028">
    <property type="entry name" value="Alpha/beta_knot_MTases"/>
</dbReference>
<keyword evidence="5" id="KW-0489">Methyltransferase</keyword>
<organism evidence="16 17">
    <name type="scientific">Steinernema hermaphroditum</name>
    <dbReference type="NCBI Taxonomy" id="289476"/>
    <lineage>
        <taxon>Eukaryota</taxon>
        <taxon>Metazoa</taxon>
        <taxon>Ecdysozoa</taxon>
        <taxon>Nematoda</taxon>
        <taxon>Chromadorea</taxon>
        <taxon>Rhabditida</taxon>
        <taxon>Tylenchina</taxon>
        <taxon>Panagrolaimomorpha</taxon>
        <taxon>Strongyloidoidea</taxon>
        <taxon>Steinernematidae</taxon>
        <taxon>Steinernema</taxon>
    </lineage>
</organism>
<keyword evidence="7" id="KW-0949">S-adenosyl-L-methionine</keyword>
<protein>
    <recommendedName>
        <fullName evidence="13">18S rRNA (pseudouridine-N1)-methyltransferase</fullName>
    </recommendedName>
</protein>
<dbReference type="GO" id="GO:0070475">
    <property type="term" value="P:rRNA base methylation"/>
    <property type="evidence" value="ECO:0007669"/>
    <property type="project" value="InterPro"/>
</dbReference>
<evidence type="ECO:0000256" key="10">
    <source>
        <dbReference type="ARBA" id="ARBA00023242"/>
    </source>
</evidence>
<comment type="caution">
    <text evidence="16">The sequence shown here is derived from an EMBL/GenBank/DDBJ whole genome shotgun (WGS) entry which is preliminary data.</text>
</comment>
<keyword evidence="14" id="KW-1133">Transmembrane helix</keyword>
<evidence type="ECO:0000313" key="16">
    <source>
        <dbReference type="EMBL" id="KAK0414806.1"/>
    </source>
</evidence>
<dbReference type="Pfam" id="PF00615">
    <property type="entry name" value="RGS"/>
    <property type="match status" value="1"/>
</dbReference>
<dbReference type="EMBL" id="JAUCMV010000002">
    <property type="protein sequence ID" value="KAK0414806.1"/>
    <property type="molecule type" value="Genomic_DNA"/>
</dbReference>
<dbReference type="InterPro" id="IPR029026">
    <property type="entry name" value="tRNA_m1G_MTases_N"/>
</dbReference>
<dbReference type="Pfam" id="PF03587">
    <property type="entry name" value="EMG1"/>
    <property type="match status" value="1"/>
</dbReference>
<dbReference type="PRINTS" id="PR01301">
    <property type="entry name" value="RGSPROTEIN"/>
</dbReference>
<dbReference type="CDD" id="cd07440">
    <property type="entry name" value="RGS"/>
    <property type="match status" value="1"/>
</dbReference>
<evidence type="ECO:0000256" key="1">
    <source>
        <dbReference type="ARBA" id="ARBA00004604"/>
    </source>
</evidence>
<dbReference type="PANTHER" id="PTHR12636:SF5">
    <property type="entry name" value="RIBOSOMAL RNA SMALL SUBUNIT METHYLTRANSFERASE NEP1"/>
    <property type="match status" value="1"/>
</dbReference>
<evidence type="ECO:0000256" key="3">
    <source>
        <dbReference type="ARBA" id="ARBA00022517"/>
    </source>
</evidence>
<dbReference type="SUPFAM" id="SSF75217">
    <property type="entry name" value="alpha/beta knot"/>
    <property type="match status" value="1"/>
</dbReference>
<comment type="catalytic activity">
    <reaction evidence="11">
        <text>a pseudouridine in rRNA + S-adenosyl-L-methionine = an N(1)-methylpseudouridine in rRNA + S-adenosyl-L-homocysteine + H(+)</text>
        <dbReference type="Rhea" id="RHEA:46696"/>
        <dbReference type="Rhea" id="RHEA-COMP:11634"/>
        <dbReference type="Rhea" id="RHEA-COMP:13933"/>
        <dbReference type="ChEBI" id="CHEBI:15378"/>
        <dbReference type="ChEBI" id="CHEBI:57856"/>
        <dbReference type="ChEBI" id="CHEBI:59789"/>
        <dbReference type="ChEBI" id="CHEBI:65314"/>
        <dbReference type="ChEBI" id="CHEBI:74890"/>
    </reaction>
</comment>
<keyword evidence="9" id="KW-0694">RNA-binding</keyword>
<evidence type="ECO:0000256" key="12">
    <source>
        <dbReference type="ARBA" id="ARBA00053784"/>
    </source>
</evidence>
<dbReference type="InterPro" id="IPR005304">
    <property type="entry name" value="Rbsml_bgen_MeTrfase_EMG1/NEP1"/>
</dbReference>
<dbReference type="FunFam" id="3.40.1280.10:FF:000003">
    <property type="entry name" value="Ribosomal RNA small subunit methyltransferase"/>
    <property type="match status" value="1"/>
</dbReference>
<evidence type="ECO:0000256" key="2">
    <source>
        <dbReference type="ARBA" id="ARBA00008115"/>
    </source>
</evidence>